<keyword evidence="2" id="KW-0805">Transcription regulation</keyword>
<accession>A0AAE4AYQ5</accession>
<dbReference type="SUPFAM" id="SSF46894">
    <property type="entry name" value="C-terminal effector domain of the bipartite response regulators"/>
    <property type="match status" value="1"/>
</dbReference>
<feature type="domain" description="OmpR/PhoB-type" evidence="7">
    <location>
        <begin position="1"/>
        <end position="100"/>
    </location>
</feature>
<keyword evidence="9" id="KW-1185">Reference proteome</keyword>
<dbReference type="InterPro" id="IPR041664">
    <property type="entry name" value="AAA_16"/>
</dbReference>
<dbReference type="InterPro" id="IPR001867">
    <property type="entry name" value="OmpR/PhoB-type_DNA-bd"/>
</dbReference>
<dbReference type="SUPFAM" id="SSF52540">
    <property type="entry name" value="P-loop containing nucleoside triphosphate hydrolases"/>
    <property type="match status" value="1"/>
</dbReference>
<name>A0AAE4AYQ5_9ACTN</name>
<dbReference type="GO" id="GO:0000160">
    <property type="term" value="P:phosphorelay signal transduction system"/>
    <property type="evidence" value="ECO:0007669"/>
    <property type="project" value="InterPro"/>
</dbReference>
<evidence type="ECO:0000313" key="9">
    <source>
        <dbReference type="Proteomes" id="UP001240236"/>
    </source>
</evidence>
<dbReference type="SUPFAM" id="SSF48452">
    <property type="entry name" value="TPR-like"/>
    <property type="match status" value="1"/>
</dbReference>
<evidence type="ECO:0000256" key="3">
    <source>
        <dbReference type="ARBA" id="ARBA00023125"/>
    </source>
</evidence>
<dbReference type="AlphaFoldDB" id="A0AAE4AYQ5"/>
<dbReference type="RefSeq" id="WP_307241652.1">
    <property type="nucleotide sequence ID" value="NZ_JAUSUZ010000001.1"/>
</dbReference>
<comment type="caution">
    <text evidence="8">The sequence shown here is derived from an EMBL/GenBank/DDBJ whole genome shotgun (WGS) entry which is preliminary data.</text>
</comment>
<organism evidence="8 9">
    <name type="scientific">Catenuloplanes indicus</name>
    <dbReference type="NCBI Taxonomy" id="137267"/>
    <lineage>
        <taxon>Bacteria</taxon>
        <taxon>Bacillati</taxon>
        <taxon>Actinomycetota</taxon>
        <taxon>Actinomycetes</taxon>
        <taxon>Micromonosporales</taxon>
        <taxon>Micromonosporaceae</taxon>
        <taxon>Catenuloplanes</taxon>
    </lineage>
</organism>
<dbReference type="Pfam" id="PF03704">
    <property type="entry name" value="BTAD"/>
    <property type="match status" value="1"/>
</dbReference>
<evidence type="ECO:0000256" key="6">
    <source>
        <dbReference type="SAM" id="MobiDB-lite"/>
    </source>
</evidence>
<keyword evidence="4" id="KW-0804">Transcription</keyword>
<dbReference type="InterPro" id="IPR005158">
    <property type="entry name" value="BTAD"/>
</dbReference>
<dbReference type="InterPro" id="IPR016032">
    <property type="entry name" value="Sig_transdc_resp-reg_C-effctor"/>
</dbReference>
<dbReference type="SMART" id="SM00862">
    <property type="entry name" value="Trans_reg_C"/>
    <property type="match status" value="1"/>
</dbReference>
<evidence type="ECO:0000256" key="1">
    <source>
        <dbReference type="ARBA" id="ARBA00005820"/>
    </source>
</evidence>
<dbReference type="EMBL" id="JAUSUZ010000001">
    <property type="protein sequence ID" value="MDQ0367549.1"/>
    <property type="molecule type" value="Genomic_DNA"/>
</dbReference>
<evidence type="ECO:0000256" key="2">
    <source>
        <dbReference type="ARBA" id="ARBA00023015"/>
    </source>
</evidence>
<dbReference type="PROSITE" id="PS51755">
    <property type="entry name" value="OMPR_PHOB"/>
    <property type="match status" value="1"/>
</dbReference>
<dbReference type="InterPro" id="IPR036388">
    <property type="entry name" value="WH-like_DNA-bd_sf"/>
</dbReference>
<dbReference type="InterPro" id="IPR011990">
    <property type="entry name" value="TPR-like_helical_dom_sf"/>
</dbReference>
<keyword evidence="3 5" id="KW-0238">DNA-binding</keyword>
<dbReference type="Pfam" id="PF13191">
    <property type="entry name" value="AAA_16"/>
    <property type="match status" value="1"/>
</dbReference>
<dbReference type="Pfam" id="PF00486">
    <property type="entry name" value="Trans_reg_C"/>
    <property type="match status" value="1"/>
</dbReference>
<dbReference type="InterPro" id="IPR027417">
    <property type="entry name" value="P-loop_NTPase"/>
</dbReference>
<dbReference type="PANTHER" id="PTHR35807:SF1">
    <property type="entry name" value="TRANSCRIPTIONAL REGULATOR REDD"/>
    <property type="match status" value="1"/>
</dbReference>
<dbReference type="Gene3D" id="3.40.50.300">
    <property type="entry name" value="P-loop containing nucleotide triphosphate hydrolases"/>
    <property type="match status" value="1"/>
</dbReference>
<evidence type="ECO:0000259" key="7">
    <source>
        <dbReference type="PROSITE" id="PS51755"/>
    </source>
</evidence>
<feature type="region of interest" description="Disordered" evidence="6">
    <location>
        <begin position="667"/>
        <end position="686"/>
    </location>
</feature>
<dbReference type="Gene3D" id="1.10.10.10">
    <property type="entry name" value="Winged helix-like DNA-binding domain superfamily/Winged helix DNA-binding domain"/>
    <property type="match status" value="1"/>
</dbReference>
<dbReference type="GO" id="GO:0006355">
    <property type="term" value="P:regulation of DNA-templated transcription"/>
    <property type="evidence" value="ECO:0007669"/>
    <property type="project" value="InterPro"/>
</dbReference>
<reference evidence="8 9" key="1">
    <citation type="submission" date="2023-07" db="EMBL/GenBank/DDBJ databases">
        <title>Sequencing the genomes of 1000 actinobacteria strains.</title>
        <authorList>
            <person name="Klenk H.-P."/>
        </authorList>
    </citation>
    <scope>NUCLEOTIDE SEQUENCE [LARGE SCALE GENOMIC DNA]</scope>
    <source>
        <strain evidence="8 9">DSM 44709</strain>
    </source>
</reference>
<dbReference type="Gene3D" id="1.25.40.10">
    <property type="entry name" value="Tetratricopeptide repeat domain"/>
    <property type="match status" value="1"/>
</dbReference>
<dbReference type="PANTHER" id="PTHR35807">
    <property type="entry name" value="TRANSCRIPTIONAL REGULATOR REDD-RELATED"/>
    <property type="match status" value="1"/>
</dbReference>
<dbReference type="Proteomes" id="UP001240236">
    <property type="component" value="Unassembled WGS sequence"/>
</dbReference>
<feature type="DNA-binding region" description="OmpR/PhoB-type" evidence="5">
    <location>
        <begin position="1"/>
        <end position="100"/>
    </location>
</feature>
<dbReference type="GO" id="GO:0003677">
    <property type="term" value="F:DNA binding"/>
    <property type="evidence" value="ECO:0007669"/>
    <property type="project" value="UniProtKB-UniRule"/>
</dbReference>
<comment type="similarity">
    <text evidence="1">Belongs to the AfsR/DnrI/RedD regulatory family.</text>
</comment>
<dbReference type="CDD" id="cd15831">
    <property type="entry name" value="BTAD"/>
    <property type="match status" value="1"/>
</dbReference>
<sequence length="1077" mass="113340">MTVTFGVLGPLAAEFGDGRPVTLRGNRQRAVLARLLVAHGRVVPVDTLVDDLWPDAPPDRAVAAIRTFVADLRRALEPERPPRRPPELLVTAPTGYALHVTATDAGRFTDAVQTSAGLAPETALTCLDDALALWRGPAYAEFAAEGWARAEIDRLDELRALAMERRAAALLELSRPADAVPSLRAHTAAAPLREEAWHLLATALYRTGRQGDALAALRTARDTLADQLGVDPGPRLRALESAILTQDPHLHDPSTVRTPSGPESRATAGFVGRAEEKALLTAAARAAAQRRRPILALVSGDAGAGKTALAESLAADLTAAGWTTAWGRCPEYEDAPVAWPWRQISDALSAGGELATGTSEDPAAARFRLRRAMAALVEAAAGRTPVLVVLDDLHWADEGTLDLLTGLLAGPDAAGGPVLVIGTYRATEITPDLAAALARLARVEPARVHLDGLPAGATGDLAASVTGHDLAPELVTRLHRRTGGNPFFVRELARVLAAEGVDALARVPAGVRDVLRHRLARLPGPAGDLLRRAAVLGRDIDPDVLAAVSGLDDDALLDVLDRAVEAGLLTETAGRLRFTHILVRDTLYGDLSALRRSRWHAAAGTALERLRPDDPAPLAHHFSLAGAGHTAQAARYARAAAEQAEHRGDPHEATRMWQRALDAHDRATGTHAPAGDSPSSDTRAGDARERLAAVMGLGRALAVVGRLAEARRHRADAIDAAEALGDPVAAAIAVTSFVVPAVWPRNDDEELSARIVAAAERTLAALDRAERAGPGADDPDGTGRKLEAGRIQAAVRTVDGSLELSAEGGVRLRSRLLSTIALELRGGTGTRGEIAAREAERLARASGVPELLAFALNARFIHCFGRAGLSAERAAIGDELRALAARHRLVTFEVLGHLILLQSACARGDVPAADRHAADADRLAARYELPMVGVFTGWYAGLRHALHGAPDAAAAAYRAAAARMTGSGMSGVEEGLLPLALLSLDPRADVDHAGPYEPWVRPLRLIARGDREAATAALHAAPESPRDLLLEARLWLLARAAADLGDTTVLTHARTALRPATGELAGAASGILSFGRI</sequence>
<dbReference type="SMART" id="SM01043">
    <property type="entry name" value="BTAD"/>
    <property type="match status" value="1"/>
</dbReference>
<evidence type="ECO:0000313" key="8">
    <source>
        <dbReference type="EMBL" id="MDQ0367549.1"/>
    </source>
</evidence>
<protein>
    <submittedName>
        <fullName evidence="8">DNA-binding SARP family transcriptional activator</fullName>
    </submittedName>
</protein>
<dbReference type="InterPro" id="IPR051677">
    <property type="entry name" value="AfsR-DnrI-RedD_regulator"/>
</dbReference>
<gene>
    <name evidence="8" type="ORF">J2S42_004218</name>
</gene>
<evidence type="ECO:0000256" key="4">
    <source>
        <dbReference type="ARBA" id="ARBA00023163"/>
    </source>
</evidence>
<evidence type="ECO:0000256" key="5">
    <source>
        <dbReference type="PROSITE-ProRule" id="PRU01091"/>
    </source>
</evidence>
<proteinExistence type="inferred from homology"/>